<dbReference type="SUPFAM" id="SSF54523">
    <property type="entry name" value="Pili subunits"/>
    <property type="match status" value="1"/>
</dbReference>
<dbReference type="InterPro" id="IPR045584">
    <property type="entry name" value="Pilin-like"/>
</dbReference>
<proteinExistence type="predicted"/>
<accession>A0ABZ2USP2</accession>
<dbReference type="InterPro" id="IPR012902">
    <property type="entry name" value="N_methyl_site"/>
</dbReference>
<dbReference type="EMBL" id="CP150886">
    <property type="protein sequence ID" value="WZB88414.1"/>
    <property type="molecule type" value="Genomic_DNA"/>
</dbReference>
<dbReference type="PROSITE" id="PS00409">
    <property type="entry name" value="PROKAR_NTER_METHYL"/>
    <property type="match status" value="1"/>
</dbReference>
<keyword evidence="3" id="KW-1185">Reference proteome</keyword>
<dbReference type="Pfam" id="PF07963">
    <property type="entry name" value="N_methyl"/>
    <property type="match status" value="1"/>
</dbReference>
<feature type="transmembrane region" description="Helical" evidence="1">
    <location>
        <begin position="20"/>
        <end position="45"/>
    </location>
</feature>
<evidence type="ECO:0000313" key="2">
    <source>
        <dbReference type="EMBL" id="WZB88414.1"/>
    </source>
</evidence>
<keyword evidence="1" id="KW-0812">Transmembrane</keyword>
<organism evidence="2 3">
    <name type="scientific">Okeanomitos corallinicola TIOX110</name>
    <dbReference type="NCBI Taxonomy" id="3133117"/>
    <lineage>
        <taxon>Bacteria</taxon>
        <taxon>Bacillati</taxon>
        <taxon>Cyanobacteriota</taxon>
        <taxon>Cyanophyceae</taxon>
        <taxon>Nostocales</taxon>
        <taxon>Aphanizomenonaceae</taxon>
        <taxon>Okeanomitos</taxon>
    </lineage>
</organism>
<dbReference type="RefSeq" id="WP_353931322.1">
    <property type="nucleotide sequence ID" value="NZ_CP150886.1"/>
</dbReference>
<dbReference type="NCBIfam" id="TIGR02532">
    <property type="entry name" value="IV_pilin_GFxxxE"/>
    <property type="match status" value="1"/>
</dbReference>
<name>A0ABZ2USP2_9CYAN</name>
<evidence type="ECO:0000313" key="3">
    <source>
        <dbReference type="Proteomes" id="UP001483337"/>
    </source>
</evidence>
<keyword evidence="1" id="KW-1133">Transmembrane helix</keyword>
<protein>
    <submittedName>
        <fullName evidence="2">Type II secretion system protein</fullName>
    </submittedName>
</protein>
<gene>
    <name evidence="2" type="ORF">WJM97_01585</name>
</gene>
<keyword evidence="1" id="KW-0472">Membrane</keyword>
<dbReference type="Gene3D" id="3.30.700.10">
    <property type="entry name" value="Glycoprotein, Type 4 Pilin"/>
    <property type="match status" value="1"/>
</dbReference>
<evidence type="ECO:0000256" key="1">
    <source>
        <dbReference type="SAM" id="Phobius"/>
    </source>
</evidence>
<dbReference type="Proteomes" id="UP001483337">
    <property type="component" value="Chromosome"/>
</dbReference>
<reference evidence="2 3" key="1">
    <citation type="submission" date="2024-04" db="EMBL/GenBank/DDBJ databases">
        <title>Okeanomitos corallinicola gen. &amp; sp. nov. (Nostocales, Cyanobacteria), a new toxic marine heterocyst-forming cyanobacterium from a coral reef.</title>
        <authorList>
            <person name="Li H."/>
            <person name="Li R."/>
            <person name="Kang J."/>
            <person name="Hii K.S."/>
            <person name="Mohamed H.F."/>
            <person name="Xu X."/>
            <person name="Luo Z."/>
        </authorList>
    </citation>
    <scope>NUCLEOTIDE SEQUENCE [LARGE SCALE GENOMIC DNA]</scope>
    <source>
        <strain evidence="2 3">TIOX110</strain>
    </source>
</reference>
<sequence>MKSQIKKIKSDFVVEKGFTLIELLVATVIMSLVVTLAGTAFVSILQQNKKAEFETQRRTNLNRALDYIANEIRMANTISAGSDSEVMSLTIPTLTINYPVGVTNPTPNDALSYEFDNSNTVTYSIGDSTGVWADNSNPPSKSITRNGNFIVDAIKAPVREGNPLTCPNGTVYETTSGTCIPNCADGSTLSPADPVTGRNGFYACIYDSGNKADLYLYGKLSDDTSETMEVKSTVFTRAESVN</sequence>